<comment type="caution">
    <text evidence="3">The sequence shown here is derived from an EMBL/GenBank/DDBJ whole genome shotgun (WGS) entry which is preliminary data.</text>
</comment>
<evidence type="ECO:0000313" key="3">
    <source>
        <dbReference type="EMBL" id="GFN73666.1"/>
    </source>
</evidence>
<gene>
    <name evidence="3" type="ORF">PoB_000017200</name>
</gene>
<feature type="compositionally biased region" description="Polar residues" evidence="1">
    <location>
        <begin position="453"/>
        <end position="464"/>
    </location>
</feature>
<feature type="transmembrane region" description="Helical" evidence="2">
    <location>
        <begin position="88"/>
        <end position="110"/>
    </location>
</feature>
<keyword evidence="2" id="KW-1133">Transmembrane helix</keyword>
<accession>A0AAV3XSE0</accession>
<dbReference type="AlphaFoldDB" id="A0AAV3XSE0"/>
<feature type="region of interest" description="Disordered" evidence="1">
    <location>
        <begin position="543"/>
        <end position="571"/>
    </location>
</feature>
<dbReference type="EMBL" id="BLXT01000021">
    <property type="protein sequence ID" value="GFN73666.1"/>
    <property type="molecule type" value="Genomic_DNA"/>
</dbReference>
<feature type="region of interest" description="Disordered" evidence="1">
    <location>
        <begin position="412"/>
        <end position="505"/>
    </location>
</feature>
<dbReference type="Proteomes" id="UP000735302">
    <property type="component" value="Unassembled WGS sequence"/>
</dbReference>
<reference evidence="3 4" key="1">
    <citation type="journal article" date="2021" name="Elife">
        <title>Chloroplast acquisition without the gene transfer in kleptoplastic sea slugs, Plakobranchus ocellatus.</title>
        <authorList>
            <person name="Maeda T."/>
            <person name="Takahashi S."/>
            <person name="Yoshida T."/>
            <person name="Shimamura S."/>
            <person name="Takaki Y."/>
            <person name="Nagai Y."/>
            <person name="Toyoda A."/>
            <person name="Suzuki Y."/>
            <person name="Arimoto A."/>
            <person name="Ishii H."/>
            <person name="Satoh N."/>
            <person name="Nishiyama T."/>
            <person name="Hasebe M."/>
            <person name="Maruyama T."/>
            <person name="Minagawa J."/>
            <person name="Obokata J."/>
            <person name="Shigenobu S."/>
        </authorList>
    </citation>
    <scope>NUCLEOTIDE SEQUENCE [LARGE SCALE GENOMIC DNA]</scope>
</reference>
<evidence type="ECO:0000313" key="4">
    <source>
        <dbReference type="Proteomes" id="UP000735302"/>
    </source>
</evidence>
<keyword evidence="3" id="KW-0675">Receptor</keyword>
<protein>
    <submittedName>
        <fullName evidence="3">Glutamate receptor ionotropic, nmda 3a</fullName>
    </submittedName>
</protein>
<sequence>MPLLEFALARYDETCNVRFAGEGFGSDGYAFGLPRFSWLKIPMSNQIRSYTESGYIQELAAKYLARPRCENFLVGTANPYGLEHTGGLFIILVFSVVLSVIFLLLEHLAYHYLVPWLRRQPVESFWKRESFAFISQRVFRVVRSEHLYSQKQAAQEMIKIVKQRDFTRLIQKNELQKRRMPTQKKVKTKAEVFQEITANIVSYHRQLQSASEEVDNMDASDLDEEYVQDHPNGSPEDCRVGTRTPVDSMGDEGIQNGAYSGGSSCSTVASQRRHGYRSNTVLSIDDDDNVVFVDDTFLEEDEDEFMSPKRKGSSRSFAFQYKGSQKWSPYQAPRKLSDSPSLYPPWGHRPQHASYVLPLSSRFNTPPSLTHLFASSTVRDPSRISDLDNNHEHIKNQSVQCRTNSLEMLKSKEQNSNRLSHPSTEGEDVDSGAIRPMENICTPSDSVDRSYYYSPTSSSVQTVSDEQREFSPLSSPATPNTDEDFPSCMETSFTSNTAHQPPDTNHQARIIKSSAQLEQSEISLHPVTLASTDDLTNLSQLPVQKKQGQPGVAASGDLPDPPGERGSHTPTSLEVLKYPQPLFQTSMQMKDGKIWNSKYQTSDSASLVGNQVKLKGVRRNNSAVFTIEEEARGNVMSALKGTAAHRRASLDSQHVNNTRRLQAHGDYFKRNLRLKDNRVKSTLRHHAMSGYQSQIPVDYIDDCTLEALSKEDVLLLWRKSELDLESRLHEVLARNRRLSLAIDYLTKQDSTEHQEDV</sequence>
<evidence type="ECO:0000256" key="2">
    <source>
        <dbReference type="SAM" id="Phobius"/>
    </source>
</evidence>
<proteinExistence type="predicted"/>
<name>A0AAV3XSE0_9GAST</name>
<keyword evidence="2" id="KW-0812">Transmembrane</keyword>
<keyword evidence="4" id="KW-1185">Reference proteome</keyword>
<feature type="compositionally biased region" description="Polar residues" evidence="1">
    <location>
        <begin position="489"/>
        <end position="505"/>
    </location>
</feature>
<evidence type="ECO:0000256" key="1">
    <source>
        <dbReference type="SAM" id="MobiDB-lite"/>
    </source>
</evidence>
<keyword evidence="2" id="KW-0472">Membrane</keyword>
<organism evidence="3 4">
    <name type="scientific">Plakobranchus ocellatus</name>
    <dbReference type="NCBI Taxonomy" id="259542"/>
    <lineage>
        <taxon>Eukaryota</taxon>
        <taxon>Metazoa</taxon>
        <taxon>Spiralia</taxon>
        <taxon>Lophotrochozoa</taxon>
        <taxon>Mollusca</taxon>
        <taxon>Gastropoda</taxon>
        <taxon>Heterobranchia</taxon>
        <taxon>Euthyneura</taxon>
        <taxon>Panpulmonata</taxon>
        <taxon>Sacoglossa</taxon>
        <taxon>Placobranchoidea</taxon>
        <taxon>Plakobranchidae</taxon>
        <taxon>Plakobranchus</taxon>
    </lineage>
</organism>